<dbReference type="eggNOG" id="KOG3829">
    <property type="taxonomic scope" value="Eukaryota"/>
</dbReference>
<sequence length="298" mass="34841">MRVPREQEETLDIYYMYEKERHTSEIAAFHLNRILGFNTVPPVAGRLFSMTEEIYPLLTEDIQEHFFYSPVDNVCFFGQCDYFCDAANSVCGVGEMLEGSVAAFLPDRDLANWKSIANPWKRSYSKYNRSEWETTDDPEGYCEGVRLKPPFDQDRAILNVIDSAIFDFLIGNKDRHHYYTFVSYGNNSYYLLFDNGKGFGRPHDDIIDILAPLYQCCLIRFTTFRTLVQMHTDPERRLSHLMRESLSHDALPEILTPAHLRALDRRVRIVLEQVLKCLKTRGRHQSIIIDDGYYYERG</sequence>
<feature type="binding site" evidence="7">
    <location>
        <position position="20"/>
    </location>
    <ligand>
        <name>ATP</name>
        <dbReference type="ChEBI" id="CHEBI:30616"/>
    </ligand>
</feature>
<organism evidence="11 12">
    <name type="scientific">Helobdella robusta</name>
    <name type="common">Californian leech</name>
    <dbReference type="NCBI Taxonomy" id="6412"/>
    <lineage>
        <taxon>Eukaryota</taxon>
        <taxon>Metazoa</taxon>
        <taxon>Spiralia</taxon>
        <taxon>Lophotrochozoa</taxon>
        <taxon>Annelida</taxon>
        <taxon>Clitellata</taxon>
        <taxon>Hirudinea</taxon>
        <taxon>Rhynchobdellida</taxon>
        <taxon>Glossiphoniidae</taxon>
        <taxon>Helobdella</taxon>
    </lineage>
</organism>
<protein>
    <recommendedName>
        <fullName evidence="9">FAM20 C-terminal domain-containing protein</fullName>
    </recommendedName>
</protein>
<feature type="active site" evidence="6">
    <location>
        <position position="174"/>
    </location>
</feature>
<keyword evidence="8" id="KW-0464">Manganese</keyword>
<comment type="subcellular location">
    <subcellularLocation>
        <location evidence="1">Golgi apparatus</location>
    </subcellularLocation>
</comment>
<reference evidence="11" key="3">
    <citation type="submission" date="2015-06" db="UniProtKB">
        <authorList>
            <consortium name="EnsemblMetazoa"/>
        </authorList>
    </citation>
    <scope>IDENTIFICATION</scope>
</reference>
<keyword evidence="12" id="KW-1185">Reference proteome</keyword>
<keyword evidence="4" id="KW-1015">Disulfide bond</keyword>
<dbReference type="RefSeq" id="XP_009011472.1">
    <property type="nucleotide sequence ID" value="XM_009013224.1"/>
</dbReference>
<dbReference type="EMBL" id="KB095875">
    <property type="protein sequence ID" value="ESO10410.1"/>
    <property type="molecule type" value="Genomic_DNA"/>
</dbReference>
<keyword evidence="5" id="KW-0325">Glycoprotein</keyword>
<evidence type="ECO:0000313" key="10">
    <source>
        <dbReference type="EMBL" id="ESO10410.1"/>
    </source>
</evidence>
<dbReference type="GO" id="GO:0046872">
    <property type="term" value="F:metal ion binding"/>
    <property type="evidence" value="ECO:0007669"/>
    <property type="project" value="UniProtKB-KW"/>
</dbReference>
<evidence type="ECO:0000256" key="7">
    <source>
        <dbReference type="PIRSR" id="PIRSR624869-2"/>
    </source>
</evidence>
<feature type="binding site" evidence="8">
    <location>
        <position position="20"/>
    </location>
    <ligand>
        <name>Mn(2+)</name>
        <dbReference type="ChEBI" id="CHEBI:29035"/>
    </ligand>
</feature>
<comment type="similarity">
    <text evidence="2">Belongs to the FAM20 family.</text>
</comment>
<dbReference type="HOGENOM" id="CLU_028926_1_0_1"/>
<keyword evidence="8" id="KW-0479">Metal-binding</keyword>
<keyword evidence="3" id="KW-0333">Golgi apparatus</keyword>
<evidence type="ECO:0000259" key="9">
    <source>
        <dbReference type="Pfam" id="PF06702"/>
    </source>
</evidence>
<evidence type="ECO:0000256" key="8">
    <source>
        <dbReference type="PIRSR" id="PIRSR624869-3"/>
    </source>
</evidence>
<name>T1EGI9_HELRO</name>
<dbReference type="STRING" id="6412.T1EGI9"/>
<evidence type="ECO:0000256" key="2">
    <source>
        <dbReference type="ARBA" id="ARBA00006557"/>
    </source>
</evidence>
<dbReference type="GO" id="GO:0005524">
    <property type="term" value="F:ATP binding"/>
    <property type="evidence" value="ECO:0007669"/>
    <property type="project" value="UniProtKB-KW"/>
</dbReference>
<evidence type="ECO:0000256" key="4">
    <source>
        <dbReference type="ARBA" id="ARBA00023157"/>
    </source>
</evidence>
<dbReference type="GeneID" id="20195691"/>
<dbReference type="Gene3D" id="1.10.1070.20">
    <property type="match status" value="1"/>
</dbReference>
<dbReference type="EnsemblMetazoa" id="HelroT116969">
    <property type="protein sequence ID" value="HelroP116969"/>
    <property type="gene ID" value="HelroG116969"/>
</dbReference>
<dbReference type="CTD" id="20195691"/>
<dbReference type="EMBL" id="AMQM01008905">
    <property type="status" value="NOT_ANNOTATED_CDS"/>
    <property type="molecule type" value="Genomic_DNA"/>
</dbReference>
<dbReference type="AlphaFoldDB" id="T1EGI9"/>
<evidence type="ECO:0000313" key="12">
    <source>
        <dbReference type="Proteomes" id="UP000015101"/>
    </source>
</evidence>
<feature type="binding site" evidence="8">
    <location>
        <position position="194"/>
    </location>
    <ligand>
        <name>Mn(2+)</name>
        <dbReference type="ChEBI" id="CHEBI:29035"/>
    </ligand>
</feature>
<evidence type="ECO:0000313" key="11">
    <source>
        <dbReference type="EnsemblMetazoa" id="HelroP116969"/>
    </source>
</evidence>
<dbReference type="InParanoid" id="T1EGI9"/>
<dbReference type="GO" id="GO:0005794">
    <property type="term" value="C:Golgi apparatus"/>
    <property type="evidence" value="ECO:0007669"/>
    <property type="project" value="UniProtKB-SubCell"/>
</dbReference>
<comment type="cofactor">
    <cofactor evidence="8">
        <name>Mn(2+)</name>
        <dbReference type="ChEBI" id="CHEBI:29035"/>
    </cofactor>
</comment>
<dbReference type="Pfam" id="PF06702">
    <property type="entry name" value="Fam20C"/>
    <property type="match status" value="1"/>
</dbReference>
<dbReference type="OMA" id="SDYCTMV"/>
<dbReference type="PANTHER" id="PTHR12450">
    <property type="entry name" value="DENTIN MATRIX PROTEIN 4 PROTEIN FAM20"/>
    <property type="match status" value="1"/>
</dbReference>
<dbReference type="PANTHER" id="PTHR12450:SF22">
    <property type="entry name" value="EXTRACELLULAR SERINE_THREONINE PROTEIN CG31145"/>
    <property type="match status" value="1"/>
</dbReference>
<dbReference type="Proteomes" id="UP000015101">
    <property type="component" value="Unassembled WGS sequence"/>
</dbReference>
<evidence type="ECO:0000256" key="5">
    <source>
        <dbReference type="ARBA" id="ARBA00023180"/>
    </source>
</evidence>
<dbReference type="KEGG" id="hro:HELRODRAFT_116969"/>
<accession>T1EGI9</accession>
<reference evidence="10 12" key="2">
    <citation type="journal article" date="2013" name="Nature">
        <title>Insights into bilaterian evolution from three spiralian genomes.</title>
        <authorList>
            <person name="Simakov O."/>
            <person name="Marletaz F."/>
            <person name="Cho S.J."/>
            <person name="Edsinger-Gonzales E."/>
            <person name="Havlak P."/>
            <person name="Hellsten U."/>
            <person name="Kuo D.H."/>
            <person name="Larsson T."/>
            <person name="Lv J."/>
            <person name="Arendt D."/>
            <person name="Savage R."/>
            <person name="Osoegawa K."/>
            <person name="de Jong P."/>
            <person name="Grimwood J."/>
            <person name="Chapman J.A."/>
            <person name="Shapiro H."/>
            <person name="Aerts A."/>
            <person name="Otillar R.P."/>
            <person name="Terry A.Y."/>
            <person name="Boore J.L."/>
            <person name="Grigoriev I.V."/>
            <person name="Lindberg D.R."/>
            <person name="Seaver E.C."/>
            <person name="Weisblat D.A."/>
            <person name="Putnam N.H."/>
            <person name="Rokhsar D.S."/>
        </authorList>
    </citation>
    <scope>NUCLEOTIDE SEQUENCE</scope>
</reference>
<dbReference type="InterPro" id="IPR009581">
    <property type="entry name" value="FAM20_C"/>
</dbReference>
<keyword evidence="7" id="KW-0547">Nucleotide-binding</keyword>
<evidence type="ECO:0000256" key="6">
    <source>
        <dbReference type="PIRSR" id="PIRSR624869-1"/>
    </source>
</evidence>
<dbReference type="GO" id="GO:0016773">
    <property type="term" value="F:phosphotransferase activity, alcohol group as acceptor"/>
    <property type="evidence" value="ECO:0000318"/>
    <property type="project" value="GO_Central"/>
</dbReference>
<evidence type="ECO:0000256" key="3">
    <source>
        <dbReference type="ARBA" id="ARBA00023034"/>
    </source>
</evidence>
<feature type="binding site" evidence="7">
    <location>
        <position position="194"/>
    </location>
    <ligand>
        <name>ATP</name>
        <dbReference type="ChEBI" id="CHEBI:30616"/>
    </ligand>
</feature>
<dbReference type="OrthoDB" id="8583677at2759"/>
<feature type="domain" description="FAM20 C-terminal" evidence="9">
    <location>
        <begin position="66"/>
        <end position="285"/>
    </location>
</feature>
<feature type="binding site" evidence="7">
    <location>
        <begin position="102"/>
        <end position="105"/>
    </location>
    <ligand>
        <name>ATP</name>
        <dbReference type="ChEBI" id="CHEBI:30616"/>
    </ligand>
</feature>
<proteinExistence type="inferred from homology"/>
<dbReference type="InterPro" id="IPR024869">
    <property type="entry name" value="FAM20"/>
</dbReference>
<evidence type="ECO:0000256" key="1">
    <source>
        <dbReference type="ARBA" id="ARBA00004555"/>
    </source>
</evidence>
<gene>
    <name evidence="11" type="primary">20195691</name>
    <name evidence="10" type="ORF">HELRODRAFT_116969</name>
</gene>
<reference evidence="12" key="1">
    <citation type="submission" date="2012-12" db="EMBL/GenBank/DDBJ databases">
        <authorList>
            <person name="Hellsten U."/>
            <person name="Grimwood J."/>
            <person name="Chapman J.A."/>
            <person name="Shapiro H."/>
            <person name="Aerts A."/>
            <person name="Otillar R.P."/>
            <person name="Terry A.Y."/>
            <person name="Boore J.L."/>
            <person name="Simakov O."/>
            <person name="Marletaz F."/>
            <person name="Cho S.-J."/>
            <person name="Edsinger-Gonzales E."/>
            <person name="Havlak P."/>
            <person name="Kuo D.-H."/>
            <person name="Larsson T."/>
            <person name="Lv J."/>
            <person name="Arendt D."/>
            <person name="Savage R."/>
            <person name="Osoegawa K."/>
            <person name="de Jong P."/>
            <person name="Lindberg D.R."/>
            <person name="Seaver E.C."/>
            <person name="Weisblat D.A."/>
            <person name="Putnam N.H."/>
            <person name="Grigoriev I.V."/>
            <person name="Rokhsar D.S."/>
        </authorList>
    </citation>
    <scope>NUCLEOTIDE SEQUENCE</scope>
</reference>
<keyword evidence="7" id="KW-0067">ATP-binding</keyword>